<keyword evidence="3" id="KW-1185">Reference proteome</keyword>
<dbReference type="EMBL" id="JANBTX010000137">
    <property type="protein sequence ID" value="KAJ2685737.1"/>
    <property type="molecule type" value="Genomic_DNA"/>
</dbReference>
<organism evidence="2 3">
    <name type="scientific">Coemansia spiralis</name>
    <dbReference type="NCBI Taxonomy" id="417178"/>
    <lineage>
        <taxon>Eukaryota</taxon>
        <taxon>Fungi</taxon>
        <taxon>Fungi incertae sedis</taxon>
        <taxon>Zoopagomycota</taxon>
        <taxon>Kickxellomycotina</taxon>
        <taxon>Kickxellomycetes</taxon>
        <taxon>Kickxellales</taxon>
        <taxon>Kickxellaceae</taxon>
        <taxon>Coemansia</taxon>
    </lineage>
</organism>
<proteinExistence type="predicted"/>
<feature type="region of interest" description="Disordered" evidence="1">
    <location>
        <begin position="11"/>
        <end position="31"/>
    </location>
</feature>
<dbReference type="OrthoDB" id="5577902at2759"/>
<protein>
    <submittedName>
        <fullName evidence="2">Uncharacterized protein</fullName>
    </submittedName>
</protein>
<evidence type="ECO:0000313" key="3">
    <source>
        <dbReference type="Proteomes" id="UP001151516"/>
    </source>
</evidence>
<sequence>MLGASLVLALPTSPPFPSETNDPDHPSRDWPVNVHTYIGSISPDNWHWPIGPPNGENRDWPVAVIESIVSEILDREA</sequence>
<evidence type="ECO:0000256" key="1">
    <source>
        <dbReference type="SAM" id="MobiDB-lite"/>
    </source>
</evidence>
<accession>A0A9W8GHD1</accession>
<evidence type="ECO:0000313" key="2">
    <source>
        <dbReference type="EMBL" id="KAJ2685737.1"/>
    </source>
</evidence>
<comment type="caution">
    <text evidence="2">The sequence shown here is derived from an EMBL/GenBank/DDBJ whole genome shotgun (WGS) entry which is preliminary data.</text>
</comment>
<name>A0A9W8GHD1_9FUNG</name>
<dbReference type="AlphaFoldDB" id="A0A9W8GHD1"/>
<dbReference type="Proteomes" id="UP001151516">
    <property type="component" value="Unassembled WGS sequence"/>
</dbReference>
<gene>
    <name evidence="2" type="ORF">IWW39_004087</name>
</gene>
<reference evidence="2" key="1">
    <citation type="submission" date="2022-07" db="EMBL/GenBank/DDBJ databases">
        <title>Phylogenomic reconstructions and comparative analyses of Kickxellomycotina fungi.</title>
        <authorList>
            <person name="Reynolds N.K."/>
            <person name="Stajich J.E."/>
            <person name="Barry K."/>
            <person name="Grigoriev I.V."/>
            <person name="Crous P."/>
            <person name="Smith M.E."/>
        </authorList>
    </citation>
    <scope>NUCLEOTIDE SEQUENCE</scope>
    <source>
        <strain evidence="2">CBS 109367</strain>
    </source>
</reference>